<dbReference type="EMBL" id="HBHI01021866">
    <property type="protein sequence ID" value="CAD9686730.1"/>
    <property type="molecule type" value="Transcribed_RNA"/>
</dbReference>
<name>A0A7S2S1F9_9STRA</name>
<organism evidence="3">
    <name type="scientific">Eucampia antarctica</name>
    <dbReference type="NCBI Taxonomy" id="49252"/>
    <lineage>
        <taxon>Eukaryota</taxon>
        <taxon>Sar</taxon>
        <taxon>Stramenopiles</taxon>
        <taxon>Ochrophyta</taxon>
        <taxon>Bacillariophyta</taxon>
        <taxon>Mediophyceae</taxon>
        <taxon>Biddulphiophycidae</taxon>
        <taxon>Hemiaulales</taxon>
        <taxon>Hemiaulaceae</taxon>
        <taxon>Eucampia</taxon>
    </lineage>
</organism>
<dbReference type="AlphaFoldDB" id="A0A7S2S1F9"/>
<proteinExistence type="predicted"/>
<evidence type="ECO:0000256" key="2">
    <source>
        <dbReference type="SAM" id="SignalP"/>
    </source>
</evidence>
<keyword evidence="1" id="KW-0793">Thylakoid</keyword>
<accession>A0A7S2S1F9</accession>
<feature type="signal peptide" evidence="2">
    <location>
        <begin position="1"/>
        <end position="21"/>
    </location>
</feature>
<evidence type="ECO:0000256" key="1">
    <source>
        <dbReference type="ARBA" id="ARBA00023078"/>
    </source>
</evidence>
<feature type="chain" id="PRO_5030756039" evidence="2">
    <location>
        <begin position="22"/>
        <end position="201"/>
    </location>
</feature>
<evidence type="ECO:0000313" key="3">
    <source>
        <dbReference type="EMBL" id="CAD9686730.1"/>
    </source>
</evidence>
<dbReference type="InterPro" id="IPR023222">
    <property type="entry name" value="PsbQ-like_dom_sf"/>
</dbReference>
<reference evidence="3" key="1">
    <citation type="submission" date="2021-01" db="EMBL/GenBank/DDBJ databases">
        <authorList>
            <person name="Corre E."/>
            <person name="Pelletier E."/>
            <person name="Niang G."/>
            <person name="Scheremetjew M."/>
            <person name="Finn R."/>
            <person name="Kale V."/>
            <person name="Holt S."/>
            <person name="Cochrane G."/>
            <person name="Meng A."/>
            <person name="Brown T."/>
            <person name="Cohen L."/>
        </authorList>
    </citation>
    <scope>NUCLEOTIDE SEQUENCE</scope>
    <source>
        <strain evidence="3">CCMP1452</strain>
    </source>
</reference>
<protein>
    <submittedName>
        <fullName evidence="3">Uncharacterized protein</fullName>
    </submittedName>
</protein>
<keyword evidence="2" id="KW-0732">Signal</keyword>
<gene>
    <name evidence="3" type="ORF">EANT1437_LOCUS11218</name>
</gene>
<dbReference type="Gene3D" id="1.20.120.290">
    <property type="entry name" value="Oxygen-evolving enhancer protein 3 (PsbQ), four-helix up-down bundle"/>
    <property type="match status" value="1"/>
</dbReference>
<sequence length="201" mass="21810">MRSTCFFLLLSTVATVPAVFGFSAIPKHASSSATTSQLDAEISLSRRLVIESIFALATVSATTVALPAYADVTNKVASQSALRTVKRTVKELQKLEFVVADNNYAGLKEGLRVPPFTDVRKNCNVLIRGGEDGPEQEALQKAYGEFIKNLEDLDSQASLGARGRKDIKLMDSFDRSVKSLLSFEEVAERAVGIPLQVESPQ</sequence>